<evidence type="ECO:0000259" key="1">
    <source>
        <dbReference type="SMART" id="SM00635"/>
    </source>
</evidence>
<dbReference type="AlphaFoldDB" id="A0A564VXL8"/>
<dbReference type="RefSeq" id="WP_207705777.1">
    <property type="nucleotide sequence ID" value="NZ_CABHMX010000018.1"/>
</dbReference>
<dbReference type="InterPro" id="IPR008964">
    <property type="entry name" value="Invasin/intimin_cell_adhesion"/>
</dbReference>
<dbReference type="SMART" id="SM00635">
    <property type="entry name" value="BID_2"/>
    <property type="match status" value="1"/>
</dbReference>
<feature type="domain" description="BIG2" evidence="1">
    <location>
        <begin position="981"/>
        <end position="1060"/>
    </location>
</feature>
<dbReference type="Proteomes" id="UP000408482">
    <property type="component" value="Unassembled WGS sequence"/>
</dbReference>
<dbReference type="SUPFAM" id="SSF49373">
    <property type="entry name" value="Invasin/intimin cell-adhesion fragments"/>
    <property type="match status" value="1"/>
</dbReference>
<proteinExistence type="predicted"/>
<keyword evidence="3" id="KW-1185">Reference proteome</keyword>
<dbReference type="InterPro" id="IPR003343">
    <property type="entry name" value="Big_2"/>
</dbReference>
<dbReference type="InterPro" id="IPR017853">
    <property type="entry name" value="GH"/>
</dbReference>
<protein>
    <submittedName>
        <fullName evidence="2">Bacterial Ig-like domain (Group 2)</fullName>
    </submittedName>
</protein>
<gene>
    <name evidence="2" type="ORF">RSSSTS7063_03125</name>
</gene>
<name>A0A564VXL8_9FIRM</name>
<evidence type="ECO:0000313" key="2">
    <source>
        <dbReference type="EMBL" id="VUX37329.1"/>
    </source>
</evidence>
<dbReference type="EMBL" id="CABHNW010000073">
    <property type="protein sequence ID" value="VUX37329.1"/>
    <property type="molecule type" value="Genomic_DNA"/>
</dbReference>
<dbReference type="SUPFAM" id="SSF51445">
    <property type="entry name" value="(Trans)glycosidases"/>
    <property type="match status" value="1"/>
</dbReference>
<evidence type="ECO:0000313" key="3">
    <source>
        <dbReference type="Proteomes" id="UP000408482"/>
    </source>
</evidence>
<dbReference type="Gene3D" id="2.60.40.1080">
    <property type="match status" value="1"/>
</dbReference>
<accession>A0A564VXL8</accession>
<sequence length="1202" mass="133796">MAKYNGSVELISGITQANNQDFPLMESHAIQVDDDGTRLDEVLDTMKQGKIMRQDFGLAWIYWTNNLELGNGIENDAIMYSKHDLVLTQRLDLNSLATSKPTFAGDSKAILKRAKELNPKLRQFEYIQSESGRIDFTYNGDHAHLNSDGTWIGSTAELSGCTKIYTYEQICDWLDYFKETGSDGVFWDDWGYDFAKEDVCYQMGLNPADYDTLNAALNEKWKMLITACHKRGLALITNGGRPFNVGDWYSYLNENDVIAMESCMISSAGNTWQNGHTSLYDYYTNWYVNGKCKAKIWSLDYAPKSSGDYRNQLITYLCAMSLACGAHYISAGVNFFMEKPFFIETLTEGTKKIITKMDDNTYHLQVGDHELEVHRWKSADGTVSESSISKCYYLYDSTPFNNAFLTASGIGYQFSGRLSTVESRIDGMTEDNRKNSSSFWRMAIDDWQPDLSYLDYRNLAALDVVNFTYSHPENVKAILRKNDDGTVDLEITYTNCEYNNVAFYVITSSNYESLNLTGQPLEFGFSDVIFNMSEESWTLPNGTAYYGANIWGYPSFRPYLHYVTDGVDDELTWIKGVGSEVGESTGHYERTKSGTITSARIYVWARSPGSSQLLNGTVTLKNLYLIDTGEHSDEISKKWYTNIFPSDFNNTSALTVTKTTSKKQTRPVYDMAVTCNDPWGWSMYSFPSDEVIALRGHTLELGCSSMTFSNGETGRPRSDWTHFAFGISTNTTDPTSARLYSDISEESSVWNEKMTCCTFTVPDNATALTVGFKSYGFPKGTVLTVKEAYLYDLKEEVSIRGRDTTNATLRVCRVNEEQELVTPSNFRNTLYFTEKGRIYCYDLKGTKVDIAGSVYAGAVEAGYADSPSQFGLDIYKLMNGDIVGNIKDLRLLPIPTAEDEGKILQVVDGKWVVAENNPAVDPVPDNVVLFEESDEEDSVIDVESLIKNNLTLDADDEFLYLLYREEQISKVPMAGSGNVVYCTGIRIQESDQICSIENIGALIALSVFVSPSGCTQTVRWSSSDPTVAEVTLDGTVKVVGEGTAIITAKCGSYSSSINVSVKNLNVKVNIAKAAGWFSSNGIPGFGGNAARAYAYVGSTAPVSADTGYIYGIPLEQGIEYTIRLNTELAGGCYYGVQIFSSVSKTRIVDSGWRTSGTEFNYTPAEDGLDLYVNFKYGAAGSATITDEILEKLRAGFSIRRNK</sequence>
<dbReference type="Pfam" id="PF02368">
    <property type="entry name" value="Big_2"/>
    <property type="match status" value="1"/>
</dbReference>
<organism evidence="2 3">
    <name type="scientific">Blautia luti</name>
    <dbReference type="NCBI Taxonomy" id="89014"/>
    <lineage>
        <taxon>Bacteria</taxon>
        <taxon>Bacillati</taxon>
        <taxon>Bacillota</taxon>
        <taxon>Clostridia</taxon>
        <taxon>Lachnospirales</taxon>
        <taxon>Lachnospiraceae</taxon>
        <taxon>Blautia</taxon>
    </lineage>
</organism>
<reference evidence="2 3" key="1">
    <citation type="submission" date="2019-07" db="EMBL/GenBank/DDBJ databases">
        <authorList>
            <person name="Hibberd C M."/>
            <person name="Gehrig L. J."/>
            <person name="Chang H.-W."/>
            <person name="Venkatesh S."/>
        </authorList>
    </citation>
    <scope>NUCLEOTIDE SEQUENCE [LARGE SCALE GENOMIC DNA]</scope>
    <source>
        <strain evidence="2">Blautia_luti_SSTS_Bg7063</strain>
    </source>
</reference>